<dbReference type="RefSeq" id="WP_070965763.1">
    <property type="nucleotide sequence ID" value="NZ_CP017715.1"/>
</dbReference>
<evidence type="ECO:0000313" key="4">
    <source>
        <dbReference type="EMBL" id="AOY87205.1"/>
    </source>
</evidence>
<dbReference type="OrthoDB" id="9131849at2"/>
<organism evidence="4 5">
    <name type="scientific">Marinobacter salinus</name>
    <dbReference type="NCBI Taxonomy" id="1874317"/>
    <lineage>
        <taxon>Bacteria</taxon>
        <taxon>Pseudomonadati</taxon>
        <taxon>Pseudomonadota</taxon>
        <taxon>Gammaproteobacteria</taxon>
        <taxon>Pseudomonadales</taxon>
        <taxon>Marinobacteraceae</taxon>
        <taxon>Marinobacter</taxon>
    </lineage>
</organism>
<evidence type="ECO:0000313" key="5">
    <source>
        <dbReference type="Proteomes" id="UP000177445"/>
    </source>
</evidence>
<dbReference type="Pfam" id="PF01627">
    <property type="entry name" value="Hpt"/>
    <property type="match status" value="1"/>
</dbReference>
<protein>
    <submittedName>
        <fullName evidence="4">Histidine kinase</fullName>
    </submittedName>
</protein>
<dbReference type="KEGG" id="msq:BKP64_02855"/>
<reference evidence="4 5" key="1">
    <citation type="submission" date="2016-10" db="EMBL/GenBank/DDBJ databases">
        <title>Marinobacter salinus sp. nov., a moderately halophilic bacterium isolated from a tidal flat environment.</title>
        <authorList>
            <person name="Park S.-J."/>
        </authorList>
    </citation>
    <scope>NUCLEOTIDE SEQUENCE [LARGE SCALE GENOMIC DNA]</scope>
    <source>
        <strain evidence="4 5">Hb8</strain>
    </source>
</reference>
<dbReference type="PROSITE" id="PS50894">
    <property type="entry name" value="HPT"/>
    <property type="match status" value="1"/>
</dbReference>
<proteinExistence type="predicted"/>
<sequence>MNNKPHLDEEALAELQDVMDDEFEVLIQTYLGDSRERIAGLRKAIELEDADAFAKMAHSFKGSCINIGAPHLGELCMMAEVAGKENRLEDASAMVDNIETEFRTVTRMLEGLVVR</sequence>
<keyword evidence="4" id="KW-0808">Transferase</keyword>
<name>A0A1D9GI89_9GAMM</name>
<evidence type="ECO:0000256" key="2">
    <source>
        <dbReference type="PROSITE-ProRule" id="PRU00110"/>
    </source>
</evidence>
<dbReference type="STRING" id="1874317.BKP64_02855"/>
<dbReference type="InterPro" id="IPR008207">
    <property type="entry name" value="Sig_transdc_His_kin_Hpt_dom"/>
</dbReference>
<accession>A0A1D9GI89</accession>
<dbReference type="SUPFAM" id="SSF47226">
    <property type="entry name" value="Histidine-containing phosphotransfer domain, HPT domain"/>
    <property type="match status" value="1"/>
</dbReference>
<keyword evidence="4" id="KW-0418">Kinase</keyword>
<dbReference type="Proteomes" id="UP000177445">
    <property type="component" value="Chromosome"/>
</dbReference>
<evidence type="ECO:0000256" key="1">
    <source>
        <dbReference type="ARBA" id="ARBA00023012"/>
    </source>
</evidence>
<dbReference type="InterPro" id="IPR036641">
    <property type="entry name" value="HPT_dom_sf"/>
</dbReference>
<dbReference type="Gene3D" id="1.20.120.160">
    <property type="entry name" value="HPT domain"/>
    <property type="match status" value="1"/>
</dbReference>
<feature type="modified residue" description="Phosphohistidine" evidence="2">
    <location>
        <position position="58"/>
    </location>
</feature>
<dbReference type="GO" id="GO:0004672">
    <property type="term" value="F:protein kinase activity"/>
    <property type="evidence" value="ECO:0007669"/>
    <property type="project" value="UniProtKB-ARBA"/>
</dbReference>
<dbReference type="SMART" id="SM00073">
    <property type="entry name" value="HPT"/>
    <property type="match status" value="1"/>
</dbReference>
<gene>
    <name evidence="4" type="ORF">BKP64_02855</name>
</gene>
<evidence type="ECO:0000259" key="3">
    <source>
        <dbReference type="PROSITE" id="PS50894"/>
    </source>
</evidence>
<keyword evidence="1" id="KW-0902">Two-component regulatory system</keyword>
<keyword evidence="2" id="KW-0597">Phosphoprotein</keyword>
<dbReference type="AlphaFoldDB" id="A0A1D9GI89"/>
<feature type="domain" description="HPt" evidence="3">
    <location>
        <begin position="19"/>
        <end position="112"/>
    </location>
</feature>
<dbReference type="GO" id="GO:0000160">
    <property type="term" value="P:phosphorelay signal transduction system"/>
    <property type="evidence" value="ECO:0007669"/>
    <property type="project" value="UniProtKB-KW"/>
</dbReference>
<keyword evidence="5" id="KW-1185">Reference proteome</keyword>
<dbReference type="EMBL" id="CP017715">
    <property type="protein sequence ID" value="AOY87205.1"/>
    <property type="molecule type" value="Genomic_DNA"/>
</dbReference>